<organism evidence="2 3">
    <name type="scientific">Thalassotalea loyana</name>
    <dbReference type="NCBI Taxonomy" id="280483"/>
    <lineage>
        <taxon>Bacteria</taxon>
        <taxon>Pseudomonadati</taxon>
        <taxon>Pseudomonadota</taxon>
        <taxon>Gammaproteobacteria</taxon>
        <taxon>Alteromonadales</taxon>
        <taxon>Colwelliaceae</taxon>
        <taxon>Thalassotalea</taxon>
    </lineage>
</organism>
<keyword evidence="1" id="KW-0233">DNA recombination</keyword>
<proteinExistence type="predicted"/>
<evidence type="ECO:0000313" key="3">
    <source>
        <dbReference type="Proteomes" id="UP001157134"/>
    </source>
</evidence>
<dbReference type="InterPro" id="IPR011010">
    <property type="entry name" value="DNA_brk_join_enz"/>
</dbReference>
<keyword evidence="3" id="KW-1185">Reference proteome</keyword>
<gene>
    <name evidence="2" type="ORF">tloyanaT_03540</name>
</gene>
<dbReference type="InterPro" id="IPR013762">
    <property type="entry name" value="Integrase-like_cat_sf"/>
</dbReference>
<reference evidence="2 3" key="1">
    <citation type="submission" date="2023-03" db="EMBL/GenBank/DDBJ databases">
        <title>Thalassotalea loyana LMG 22536T draft genome sequence.</title>
        <authorList>
            <person name="Sawabe T."/>
        </authorList>
    </citation>
    <scope>NUCLEOTIDE SEQUENCE [LARGE SCALE GENOMIC DNA]</scope>
    <source>
        <strain evidence="2 3">LMG 22536</strain>
    </source>
</reference>
<dbReference type="Proteomes" id="UP001157134">
    <property type="component" value="Unassembled WGS sequence"/>
</dbReference>
<name>A0ABQ6H7J3_9GAMM</name>
<evidence type="ECO:0008006" key="4">
    <source>
        <dbReference type="Google" id="ProtNLM"/>
    </source>
</evidence>
<protein>
    <recommendedName>
        <fullName evidence="4">Site-specific integrase</fullName>
    </recommendedName>
</protein>
<dbReference type="Gene3D" id="1.10.443.10">
    <property type="entry name" value="Intergrase catalytic core"/>
    <property type="match status" value="1"/>
</dbReference>
<evidence type="ECO:0000256" key="1">
    <source>
        <dbReference type="ARBA" id="ARBA00023172"/>
    </source>
</evidence>
<dbReference type="RefSeq" id="WP_284295649.1">
    <property type="nucleotide sequence ID" value="NZ_BSSV01000001.1"/>
</dbReference>
<accession>A0ABQ6H7J3</accession>
<sequence length="689" mass="78638">MNIHQIITAISDPLPSSEIQIRSLSNVDNIEEINNSVLWHTKAINKKHYKEIKFSSGTWYAENSKQTNIVTLEEDNEFSFQIKAYALIKLFNGNVEGGIGYKSSSVSGHTTILNQLAKFLMKKNFTSFHHFSKSPQLIISNTLHKYLFQELKADQTLPKRELSTLFNEQNSFGLLSEVICDIFHGHLAAIKDKYHKTRLSTLSHPVIPTNVLKVLIQRASKNVELVKDNIEDWKNFNDRVIARLEERVEFIKTVSDVSVLVRNAVNACDTEKDFEDKYACFNDLKISVLVYILTFTGMRIDEALSCKIGCAFEKDGTFYIQSTMTKTDGSSVELDWVANEDTYNAVQILENFVINMRKRGECLEQYYPEKIKPENLHNLELGLQENKLFGVAHSMKSISFSEDGRFAEFDNTDGTPHEMFNISLTELDIAQLEQLECNYKALKGADRGKPYSVGDQIRISAHMFRHTFAWFIIANRLGELDDIKYQFNHLSKSMTMVYGNRGIASVDEMLEIMNYHEELLTKKVANEIAEESMKGNLGGGGGERFNKIAKDLVIGITSSESDEPDRINQIHFKDMEEYVLFLQKNLKGIRGLIHGYCSGGEACKIKNAGLPSGCVYCASYTVVERQMVHWRAMRNSAAKKLEKLRDAPDEVKKRYELLAINWQDTFDAADHVIRNAEHNEQNDKKEQTK</sequence>
<comment type="caution">
    <text evidence="2">The sequence shown here is derived from an EMBL/GenBank/DDBJ whole genome shotgun (WGS) entry which is preliminary data.</text>
</comment>
<evidence type="ECO:0000313" key="2">
    <source>
        <dbReference type="EMBL" id="GLX84102.1"/>
    </source>
</evidence>
<dbReference type="EMBL" id="BSSV01000001">
    <property type="protein sequence ID" value="GLX84102.1"/>
    <property type="molecule type" value="Genomic_DNA"/>
</dbReference>
<dbReference type="SUPFAM" id="SSF56349">
    <property type="entry name" value="DNA breaking-rejoining enzymes"/>
    <property type="match status" value="1"/>
</dbReference>